<feature type="transmembrane region" description="Helical" evidence="7">
    <location>
        <begin position="150"/>
        <end position="175"/>
    </location>
</feature>
<dbReference type="Proteomes" id="UP000298347">
    <property type="component" value="Unassembled WGS sequence"/>
</dbReference>
<dbReference type="GO" id="GO:0140359">
    <property type="term" value="F:ABC-type transporter activity"/>
    <property type="evidence" value="ECO:0007669"/>
    <property type="project" value="InterPro"/>
</dbReference>
<dbReference type="InterPro" id="IPR027417">
    <property type="entry name" value="P-loop_NTPase"/>
</dbReference>
<comment type="subcellular location">
    <subcellularLocation>
        <location evidence="1">Cell membrane</location>
        <topology evidence="1">Multi-pass membrane protein</topology>
    </subcellularLocation>
</comment>
<keyword evidence="3" id="KW-0547">Nucleotide-binding</keyword>
<dbReference type="GO" id="GO:0005524">
    <property type="term" value="F:ATP binding"/>
    <property type="evidence" value="ECO:0007669"/>
    <property type="project" value="UniProtKB-KW"/>
</dbReference>
<evidence type="ECO:0000259" key="8">
    <source>
        <dbReference type="PROSITE" id="PS50893"/>
    </source>
</evidence>
<dbReference type="Pfam" id="PF00005">
    <property type="entry name" value="ABC_tran"/>
    <property type="match status" value="1"/>
</dbReference>
<keyword evidence="4 10" id="KW-0067">ATP-binding</keyword>
<dbReference type="SMART" id="SM00382">
    <property type="entry name" value="AAA"/>
    <property type="match status" value="1"/>
</dbReference>
<feature type="transmembrane region" description="Helical" evidence="7">
    <location>
        <begin position="279"/>
        <end position="298"/>
    </location>
</feature>
<evidence type="ECO:0000313" key="11">
    <source>
        <dbReference type="Proteomes" id="UP000298347"/>
    </source>
</evidence>
<evidence type="ECO:0000256" key="3">
    <source>
        <dbReference type="ARBA" id="ARBA00022741"/>
    </source>
</evidence>
<feature type="transmembrane region" description="Helical" evidence="7">
    <location>
        <begin position="31"/>
        <end position="54"/>
    </location>
</feature>
<evidence type="ECO:0000256" key="5">
    <source>
        <dbReference type="ARBA" id="ARBA00022989"/>
    </source>
</evidence>
<keyword evidence="11" id="KW-1185">Reference proteome</keyword>
<dbReference type="InterPro" id="IPR003439">
    <property type="entry name" value="ABC_transporter-like_ATP-bd"/>
</dbReference>
<accession>A0A4Z0GRB4</accession>
<dbReference type="AlphaFoldDB" id="A0A4Z0GRB4"/>
<dbReference type="PROSITE" id="PS00211">
    <property type="entry name" value="ABC_TRANSPORTER_1"/>
    <property type="match status" value="1"/>
</dbReference>
<dbReference type="CDD" id="cd03228">
    <property type="entry name" value="ABCC_MRP_Like"/>
    <property type="match status" value="1"/>
</dbReference>
<proteinExistence type="predicted"/>
<evidence type="ECO:0000256" key="7">
    <source>
        <dbReference type="SAM" id="Phobius"/>
    </source>
</evidence>
<keyword evidence="2 7" id="KW-0812">Transmembrane</keyword>
<evidence type="ECO:0000259" key="9">
    <source>
        <dbReference type="PROSITE" id="PS50929"/>
    </source>
</evidence>
<dbReference type="PANTHER" id="PTHR24221">
    <property type="entry name" value="ATP-BINDING CASSETTE SUB-FAMILY B"/>
    <property type="match status" value="1"/>
</dbReference>
<dbReference type="PANTHER" id="PTHR24221:SF654">
    <property type="entry name" value="ATP-BINDING CASSETTE SUB-FAMILY B MEMBER 6"/>
    <property type="match status" value="1"/>
</dbReference>
<reference evidence="10 11" key="1">
    <citation type="journal article" date="2015" name="Int. J. Syst. Evol. Microbiol.">
        <title>Sporolactobacillus shoreae sp. nov. and Sporolactobacillus spathodeae sp. nov., two spore-forming lactic acid bacteria isolated from tree barks in Thailand.</title>
        <authorList>
            <person name="Thamacharoensuk T."/>
            <person name="Kitahara M."/>
            <person name="Ohkuma M."/>
            <person name="Thongchul N."/>
            <person name="Tanasupawat S."/>
        </authorList>
    </citation>
    <scope>NUCLEOTIDE SEQUENCE [LARGE SCALE GENOMIC DNA]</scope>
    <source>
        <strain evidence="10 11">BK92</strain>
    </source>
</reference>
<evidence type="ECO:0000256" key="1">
    <source>
        <dbReference type="ARBA" id="ARBA00004651"/>
    </source>
</evidence>
<gene>
    <name evidence="10" type="ORF">E4665_03400</name>
</gene>
<dbReference type="InterPro" id="IPR039421">
    <property type="entry name" value="Type_1_exporter"/>
</dbReference>
<dbReference type="Gene3D" id="1.20.1560.10">
    <property type="entry name" value="ABC transporter type 1, transmembrane domain"/>
    <property type="match status" value="1"/>
</dbReference>
<dbReference type="SUPFAM" id="SSF90123">
    <property type="entry name" value="ABC transporter transmembrane region"/>
    <property type="match status" value="1"/>
</dbReference>
<dbReference type="RefSeq" id="WP_135347414.1">
    <property type="nucleotide sequence ID" value="NZ_SRJD01000003.1"/>
</dbReference>
<name>A0A4Z0GRB4_9BACL</name>
<dbReference type="GO" id="GO:0016887">
    <property type="term" value="F:ATP hydrolysis activity"/>
    <property type="evidence" value="ECO:0007669"/>
    <property type="project" value="InterPro"/>
</dbReference>
<dbReference type="GO" id="GO:0034040">
    <property type="term" value="F:ATPase-coupled lipid transmembrane transporter activity"/>
    <property type="evidence" value="ECO:0007669"/>
    <property type="project" value="TreeGrafter"/>
</dbReference>
<dbReference type="EMBL" id="SRJD01000003">
    <property type="protein sequence ID" value="TGA99390.1"/>
    <property type="molecule type" value="Genomic_DNA"/>
</dbReference>
<feature type="transmembrane region" description="Helical" evidence="7">
    <location>
        <begin position="66"/>
        <end position="86"/>
    </location>
</feature>
<dbReference type="GO" id="GO:0005886">
    <property type="term" value="C:plasma membrane"/>
    <property type="evidence" value="ECO:0007669"/>
    <property type="project" value="UniProtKB-SubCell"/>
</dbReference>
<comment type="caution">
    <text evidence="10">The sequence shown here is derived from an EMBL/GenBank/DDBJ whole genome shotgun (WGS) entry which is preliminary data.</text>
</comment>
<sequence>MHRNTYTVTIKNKLHVLWRGLRLIQQKIPSLLPATVAGALLKSFSPFITIYLTARIIDELFGAKSVPRLTLLVSLAVSLNLIVFLLQKGMERIRDTGNYRLLYYGLIEMDQLILNTDYENVEKPDFHLKKQKIEEAFQVKYSGIWRLPDLADLLISNLGTVIFSIGLAFPLFTTFSSGNRSFFNSPWLAVLFLGFILLSATYSVVANTRFSKAVFRKMGDVPSVNRAFSFYGKMMQDYHRGKDIRIYQQQKLIDKAYKDFQRKSLQTFGIEMAKMQARFLGTNAAISSLISGFVYLFVGMKALVGLISIGSVVQYVGAISQFTSGFSELIKSSTDSWQNLDYVKLYFDFLDTPNPKYKGTLPVEKRSDNDYEIEFKNVSFRYPGSELYALKNLSLKMKIGQHLAVVGRNGSGKTTFIKLLCRLYDPQEGEILLNGINIKKYDYQEYLNLFSVVFQDFQLFAFSAGQNVAADIAYDRKRAIDCLNEAGVGSRIRKMPRGLDTPLYKIDADGVDISGGEAQKIAIARALYKNAPFIVLDEPTAALDPVAEFEIYSKFQEIVGNKTAIYISHRLSSCRFCDNILVFDKGEMIQSGSHDELIQDEKGQYYALWQAQAQYYKENNEQAFSS</sequence>
<evidence type="ECO:0000256" key="6">
    <source>
        <dbReference type="ARBA" id="ARBA00023136"/>
    </source>
</evidence>
<dbReference type="InterPro" id="IPR003593">
    <property type="entry name" value="AAA+_ATPase"/>
</dbReference>
<dbReference type="Gene3D" id="3.40.50.300">
    <property type="entry name" value="P-loop containing nucleotide triphosphate hydrolases"/>
    <property type="match status" value="1"/>
</dbReference>
<feature type="domain" description="ABC transmembrane type-1" evidence="9">
    <location>
        <begin position="154"/>
        <end position="330"/>
    </location>
</feature>
<evidence type="ECO:0000256" key="4">
    <source>
        <dbReference type="ARBA" id="ARBA00022840"/>
    </source>
</evidence>
<evidence type="ECO:0000256" key="2">
    <source>
        <dbReference type="ARBA" id="ARBA00022692"/>
    </source>
</evidence>
<dbReference type="PROSITE" id="PS50929">
    <property type="entry name" value="ABC_TM1F"/>
    <property type="match status" value="1"/>
</dbReference>
<organism evidence="10 11">
    <name type="scientific">Sporolactobacillus shoreae</name>
    <dbReference type="NCBI Taxonomy" id="1465501"/>
    <lineage>
        <taxon>Bacteria</taxon>
        <taxon>Bacillati</taxon>
        <taxon>Bacillota</taxon>
        <taxon>Bacilli</taxon>
        <taxon>Bacillales</taxon>
        <taxon>Sporolactobacillaceae</taxon>
        <taxon>Sporolactobacillus</taxon>
    </lineage>
</organism>
<dbReference type="InterPro" id="IPR036640">
    <property type="entry name" value="ABC1_TM_sf"/>
</dbReference>
<feature type="transmembrane region" description="Helical" evidence="7">
    <location>
        <begin position="187"/>
        <end position="208"/>
    </location>
</feature>
<feature type="domain" description="ABC transporter" evidence="8">
    <location>
        <begin position="373"/>
        <end position="610"/>
    </location>
</feature>
<keyword evidence="5 7" id="KW-1133">Transmembrane helix</keyword>
<dbReference type="InterPro" id="IPR017871">
    <property type="entry name" value="ABC_transporter-like_CS"/>
</dbReference>
<dbReference type="InterPro" id="IPR011527">
    <property type="entry name" value="ABC1_TM_dom"/>
</dbReference>
<dbReference type="SUPFAM" id="SSF52540">
    <property type="entry name" value="P-loop containing nucleoside triphosphate hydrolases"/>
    <property type="match status" value="1"/>
</dbReference>
<dbReference type="OrthoDB" id="9806127at2"/>
<keyword evidence="6 7" id="KW-0472">Membrane</keyword>
<evidence type="ECO:0000313" key="10">
    <source>
        <dbReference type="EMBL" id="TGA99390.1"/>
    </source>
</evidence>
<dbReference type="PROSITE" id="PS50893">
    <property type="entry name" value="ABC_TRANSPORTER_2"/>
    <property type="match status" value="1"/>
</dbReference>
<protein>
    <submittedName>
        <fullName evidence="10">ABC transporter ATP-binding protein</fullName>
    </submittedName>
</protein>